<dbReference type="AlphaFoldDB" id="A0A2T0M1J3"/>
<sequence length="320" mass="35784">MKRGRWADRPETLVERSWLGVIRAAELEAMGMSSSTVYRRCLPDGPWQRLLPGVVVLQKSSPTADQKAVAAMLYCGSRGVLTGAEACRRHGLRAARLPLDGRVHVLLPQRYKAISSEFLTVERTWRMPAPVFRADLPLAPLIRSVTDAARQLRAFEPVVTLLVEAVQRGRCAPRALSYELDRGTKRGTAIPRRVLAEINHVRSVAEFHARRVAAGLEVQPTHWNRDIFDRSGRYIACPDAWWDDVGLGWEIDSVEFHFYGADYARTLARNTRYAEAGVSVVQTLPSRLLNDTAAVLRELRTAYRAASARPRPPVRLGDAA</sequence>
<evidence type="ECO:0000313" key="2">
    <source>
        <dbReference type="Proteomes" id="UP000238362"/>
    </source>
</evidence>
<keyword evidence="2" id="KW-1185">Reference proteome</keyword>
<comment type="caution">
    <text evidence="1">The sequence shown here is derived from an EMBL/GenBank/DDBJ whole genome shotgun (WGS) entry which is preliminary data.</text>
</comment>
<evidence type="ECO:0000313" key="1">
    <source>
        <dbReference type="EMBL" id="PRX50469.1"/>
    </source>
</evidence>
<organism evidence="1 2">
    <name type="scientific">Prauserella shujinwangii</name>
    <dbReference type="NCBI Taxonomy" id="1453103"/>
    <lineage>
        <taxon>Bacteria</taxon>
        <taxon>Bacillati</taxon>
        <taxon>Actinomycetota</taxon>
        <taxon>Actinomycetes</taxon>
        <taxon>Pseudonocardiales</taxon>
        <taxon>Pseudonocardiaceae</taxon>
        <taxon>Prauserella</taxon>
    </lineage>
</organism>
<name>A0A2T0M1J3_9PSEU</name>
<gene>
    <name evidence="1" type="ORF">B0I33_102591</name>
</gene>
<dbReference type="EMBL" id="PVNH01000002">
    <property type="protein sequence ID" value="PRX50469.1"/>
    <property type="molecule type" value="Genomic_DNA"/>
</dbReference>
<proteinExistence type="predicted"/>
<protein>
    <recommendedName>
        <fullName evidence="3">Transcriptional regulator, AbiEi antitoxin, Type IV TA system</fullName>
    </recommendedName>
</protein>
<accession>A0A2T0M1J3</accession>
<dbReference type="Proteomes" id="UP000238362">
    <property type="component" value="Unassembled WGS sequence"/>
</dbReference>
<evidence type="ECO:0008006" key="3">
    <source>
        <dbReference type="Google" id="ProtNLM"/>
    </source>
</evidence>
<reference evidence="1 2" key="1">
    <citation type="submission" date="2018-03" db="EMBL/GenBank/DDBJ databases">
        <title>Genomic Encyclopedia of Type Strains, Phase III (KMG-III): the genomes of soil and plant-associated and newly described type strains.</title>
        <authorList>
            <person name="Whitman W."/>
        </authorList>
    </citation>
    <scope>NUCLEOTIDE SEQUENCE [LARGE SCALE GENOMIC DNA]</scope>
    <source>
        <strain evidence="1 2">CGMCC 4.7125</strain>
    </source>
</reference>